<organism evidence="1 2">
    <name type="scientific">Mycobacterium intracellulare</name>
    <dbReference type="NCBI Taxonomy" id="1767"/>
    <lineage>
        <taxon>Bacteria</taxon>
        <taxon>Bacillati</taxon>
        <taxon>Actinomycetota</taxon>
        <taxon>Actinomycetes</taxon>
        <taxon>Mycobacteriales</taxon>
        <taxon>Mycobacteriaceae</taxon>
        <taxon>Mycobacterium</taxon>
        <taxon>Mycobacterium avium complex (MAC)</taxon>
    </lineage>
</organism>
<protein>
    <submittedName>
        <fullName evidence="1">Uncharacterized protein</fullName>
    </submittedName>
</protein>
<sequence>MQLDPWAQLAQLAQQANAGVFALVTEGMPSCATFGQLAQLGIPFPTWVNGRDSACCACCANSEAGPQRFGETAVIGSPDLLRQ</sequence>
<dbReference type="EMBL" id="AP024255">
    <property type="protein sequence ID" value="BCO97650.1"/>
    <property type="molecule type" value="Genomic_DNA"/>
</dbReference>
<name>A0A7R7MPL5_MYCIT</name>
<dbReference type="AlphaFoldDB" id="A0A7R7MPL5"/>
<reference evidence="1 2" key="1">
    <citation type="submission" date="2020-12" db="EMBL/GenBank/DDBJ databases">
        <title>Genome sequence of clinical Mycobacterium intracellulare strains.</title>
        <authorList>
            <person name="Tateishi Y."/>
            <person name="Matsumoto S."/>
            <person name="Fukushima Y."/>
            <person name="Nakajima C."/>
            <person name="Suzuki Y."/>
        </authorList>
    </citation>
    <scope>NUCLEOTIDE SEQUENCE [LARGE SCALE GENOMIC DNA]</scope>
    <source>
        <strain evidence="1 2">M018</strain>
    </source>
</reference>
<accession>A0A7R7MPL5</accession>
<proteinExistence type="predicted"/>
<gene>
    <name evidence="1" type="ORF">MINTM018_04200</name>
</gene>
<dbReference type="Proteomes" id="UP000595205">
    <property type="component" value="Chromosome"/>
</dbReference>
<evidence type="ECO:0000313" key="1">
    <source>
        <dbReference type="EMBL" id="BCO97650.1"/>
    </source>
</evidence>
<evidence type="ECO:0000313" key="2">
    <source>
        <dbReference type="Proteomes" id="UP000595205"/>
    </source>
</evidence>